<reference evidence="4" key="1">
    <citation type="submission" date="2010-09" db="EMBL/GenBank/DDBJ databases">
        <title>The genome sequence of Geomyces destructans 20631-21.</title>
        <authorList>
            <consortium name="The Broad Institute Genome Sequencing Platform"/>
            <person name="Cuomo C.A."/>
            <person name="Blehert D.S."/>
            <person name="Lorch J.M."/>
            <person name="Young S.K."/>
            <person name="Zeng Q."/>
            <person name="Gargeya S."/>
            <person name="Fitzgerald M."/>
            <person name="Haas B."/>
            <person name="Abouelleil A."/>
            <person name="Alvarado L."/>
            <person name="Arachchi H.M."/>
            <person name="Berlin A."/>
            <person name="Brown A."/>
            <person name="Chapman S.B."/>
            <person name="Chen Z."/>
            <person name="Dunbar C."/>
            <person name="Freedman E."/>
            <person name="Gearin G."/>
            <person name="Gellesch M."/>
            <person name="Goldberg J."/>
            <person name="Griggs A."/>
            <person name="Gujja S."/>
            <person name="Heiman D."/>
            <person name="Howarth C."/>
            <person name="Larson L."/>
            <person name="Lui A."/>
            <person name="MacDonald P.J.P."/>
            <person name="Montmayeur A."/>
            <person name="Murphy C."/>
            <person name="Neiman D."/>
            <person name="Pearson M."/>
            <person name="Priest M."/>
            <person name="Roberts A."/>
            <person name="Saif S."/>
            <person name="Shea T."/>
            <person name="Shenoy N."/>
            <person name="Sisk P."/>
            <person name="Stolte C."/>
            <person name="Sykes S."/>
            <person name="Wortman J."/>
            <person name="Nusbaum C."/>
            <person name="Birren B."/>
        </authorList>
    </citation>
    <scope>NUCLEOTIDE SEQUENCE [LARGE SCALE GENOMIC DNA]</scope>
    <source>
        <strain evidence="4">ATCC MYA-4855 / 20631-21</strain>
    </source>
</reference>
<dbReference type="Pfam" id="PF13409">
    <property type="entry name" value="GST_N_2"/>
    <property type="match status" value="1"/>
</dbReference>
<dbReference type="AlphaFoldDB" id="L8GA92"/>
<dbReference type="Proteomes" id="UP000011064">
    <property type="component" value="Unassembled WGS sequence"/>
</dbReference>
<dbReference type="SFLD" id="SFLDS00019">
    <property type="entry name" value="Glutathione_Transferase_(cytos"/>
    <property type="match status" value="1"/>
</dbReference>
<dbReference type="InterPro" id="IPR004045">
    <property type="entry name" value="Glutathione_S-Trfase_N"/>
</dbReference>
<dbReference type="SFLD" id="SFLDG01148">
    <property type="entry name" value="Xi_(cytGST)"/>
    <property type="match status" value="1"/>
</dbReference>
<dbReference type="InterPro" id="IPR047047">
    <property type="entry name" value="GST_Omega-like_C"/>
</dbReference>
<feature type="region of interest" description="Disordered" evidence="1">
    <location>
        <begin position="105"/>
        <end position="133"/>
    </location>
</feature>
<dbReference type="OrthoDB" id="2309723at2759"/>
<dbReference type="Gene3D" id="1.20.1050.10">
    <property type="match status" value="1"/>
</dbReference>
<dbReference type="InterPro" id="IPR036249">
    <property type="entry name" value="Thioredoxin-like_sf"/>
</dbReference>
<dbReference type="GO" id="GO:0005737">
    <property type="term" value="C:cytoplasm"/>
    <property type="evidence" value="ECO:0007669"/>
    <property type="project" value="TreeGrafter"/>
</dbReference>
<gene>
    <name evidence="3" type="ORF">GMDG_04292</name>
</gene>
<dbReference type="Pfam" id="PF13410">
    <property type="entry name" value="GST_C_2"/>
    <property type="match status" value="1"/>
</dbReference>
<feature type="domain" description="GST C-terminal" evidence="2">
    <location>
        <begin position="478"/>
        <end position="609"/>
    </location>
</feature>
<proteinExistence type="predicted"/>
<feature type="compositionally biased region" description="Basic and acidic residues" evidence="1">
    <location>
        <begin position="113"/>
        <end position="133"/>
    </location>
</feature>
<evidence type="ECO:0000256" key="1">
    <source>
        <dbReference type="SAM" id="MobiDB-lite"/>
    </source>
</evidence>
<dbReference type="InterPro" id="IPR016639">
    <property type="entry name" value="GST_Omega/GSH"/>
</dbReference>
<dbReference type="CDD" id="cd03190">
    <property type="entry name" value="GST_C_Omega_like"/>
    <property type="match status" value="1"/>
</dbReference>
<dbReference type="SUPFAM" id="SSF52833">
    <property type="entry name" value="Thioredoxin-like"/>
    <property type="match status" value="1"/>
</dbReference>
<sequence length="642" mass="73401">MRPPGGPQEEPQVLAPMKGLDLVAPAMNEAPEPSSQSYACLDVISFDNFVTPRLKHFGGIDGEVRNEPEGAGEGLTIFTDLPMPIREEPIAIGTPSKPRSKTLKIIDIWGKSPEPRNSKPTTEDSKKGNTNKSDFRDLRLATSYTKREMDRVHGVSSFESGSRPNLTRSMLYNWHLLRMDNIRILDPLWEGFRGSAHDYELLKLLAQTHEHQRWWLIVVDDFACPQCVDELRLQRMHPRSLGKAINSLKSRCTRHSHCDGGRCKVICTHTHGECNKVTQFFSRLGRDNSNRMRNIVFETRDDLLPDADVLVSVAHNVGRYFPDVQNLEINFHFGDREAGAEFPAEKGRYHLYVSYACPWAHRTLIVRKLKGLEDIVPFTAVHWHMGENGWRFATSENKDAPGENVGSDPVASHEKYTHLRQIYFQVDPNYTGRFTVPTLYDTVQHKIVSNESADIIRMFYSEFDDILPQKYKDVVLFPENLQAKIEETNAWTYDLINNGVYKSGFATTQEAYEKNVVALFEALDLVEKHLESSPGPFYWGDKVTEGDVRLYTTIVRFDAVYVQHFKTNLRDIRSGYPAIHKWLRNLYWNVPAFGETTQFEHIKRHYTKSHPQINPFGITPVGPIPNILKVDEEVTAVKSGSK</sequence>
<dbReference type="InParanoid" id="L8GA92"/>
<dbReference type="GO" id="GO:0004364">
    <property type="term" value="F:glutathione transferase activity"/>
    <property type="evidence" value="ECO:0007669"/>
    <property type="project" value="InterPro"/>
</dbReference>
<name>L8GA92_PSED2</name>
<evidence type="ECO:0000313" key="4">
    <source>
        <dbReference type="Proteomes" id="UP000011064"/>
    </source>
</evidence>
<dbReference type="EMBL" id="GL573244">
    <property type="protein sequence ID" value="ELR09809.1"/>
    <property type="molecule type" value="Genomic_DNA"/>
</dbReference>
<protein>
    <recommendedName>
        <fullName evidence="2">GST C-terminal domain-containing protein</fullName>
    </recommendedName>
</protein>
<organism evidence="3 4">
    <name type="scientific">Pseudogymnoascus destructans (strain ATCC MYA-4855 / 20631-21)</name>
    <name type="common">Bat white-nose syndrome fungus</name>
    <name type="synonym">Geomyces destructans</name>
    <dbReference type="NCBI Taxonomy" id="658429"/>
    <lineage>
        <taxon>Eukaryota</taxon>
        <taxon>Fungi</taxon>
        <taxon>Dikarya</taxon>
        <taxon>Ascomycota</taxon>
        <taxon>Pezizomycotina</taxon>
        <taxon>Leotiomycetes</taxon>
        <taxon>Thelebolales</taxon>
        <taxon>Thelebolaceae</taxon>
        <taxon>Pseudogymnoascus</taxon>
    </lineage>
</organism>
<dbReference type="InterPro" id="IPR010987">
    <property type="entry name" value="Glutathione-S-Trfase_C-like"/>
</dbReference>
<evidence type="ECO:0000313" key="3">
    <source>
        <dbReference type="EMBL" id="ELR09809.1"/>
    </source>
</evidence>
<dbReference type="SFLD" id="SFLDG01206">
    <property type="entry name" value="Xi.1"/>
    <property type="match status" value="1"/>
</dbReference>
<dbReference type="Gene3D" id="3.40.30.10">
    <property type="entry name" value="Glutaredoxin"/>
    <property type="match status" value="1"/>
</dbReference>
<keyword evidence="4" id="KW-1185">Reference proteome</keyword>
<evidence type="ECO:0000259" key="2">
    <source>
        <dbReference type="PROSITE" id="PS50405"/>
    </source>
</evidence>
<dbReference type="SUPFAM" id="SSF47616">
    <property type="entry name" value="GST C-terminal domain-like"/>
    <property type="match status" value="1"/>
</dbReference>
<dbReference type="PANTHER" id="PTHR32419:SF6">
    <property type="entry name" value="GLUTATHIONE S-TRANSFERASE OMEGA-LIKE 1-RELATED"/>
    <property type="match status" value="1"/>
</dbReference>
<dbReference type="InterPro" id="IPR036282">
    <property type="entry name" value="Glutathione-S-Trfase_C_sf"/>
</dbReference>
<dbReference type="HOGENOM" id="CLU_021540_0_0_1"/>
<dbReference type="VEuPathDB" id="FungiDB:GMDG_04292"/>
<accession>L8GA92</accession>
<dbReference type="InterPro" id="IPR040079">
    <property type="entry name" value="Glutathione_S-Trfase"/>
</dbReference>
<dbReference type="PANTHER" id="PTHR32419">
    <property type="entry name" value="GLUTATHIONYL-HYDROQUINONE REDUCTASE"/>
    <property type="match status" value="1"/>
</dbReference>
<dbReference type="STRING" id="658429.L8GA92"/>
<dbReference type="PROSITE" id="PS50405">
    <property type="entry name" value="GST_CTER"/>
    <property type="match status" value="1"/>
</dbReference>